<dbReference type="GO" id="GO:0006538">
    <property type="term" value="P:L-glutamate catabolic process"/>
    <property type="evidence" value="ECO:0007669"/>
    <property type="project" value="TreeGrafter"/>
</dbReference>
<dbReference type="STRING" id="366533.SAMN05444339_1262"/>
<dbReference type="GO" id="GO:0004351">
    <property type="term" value="F:glutamate decarboxylase activity"/>
    <property type="evidence" value="ECO:0007669"/>
    <property type="project" value="UniProtKB-EC"/>
</dbReference>
<evidence type="ECO:0000256" key="9">
    <source>
        <dbReference type="RuleBase" id="RU361171"/>
    </source>
</evidence>
<evidence type="ECO:0000256" key="5">
    <source>
        <dbReference type="ARBA" id="ARBA00023239"/>
    </source>
</evidence>
<protein>
    <recommendedName>
        <fullName evidence="3 9">Glutamate decarboxylase</fullName>
        <ecNumber evidence="3 9">4.1.1.15</ecNumber>
    </recommendedName>
</protein>
<dbReference type="RefSeq" id="WP_072858988.1">
    <property type="nucleotide sequence ID" value="NZ_FQUE01000026.1"/>
</dbReference>
<dbReference type="EMBL" id="FQUE01000026">
    <property type="protein sequence ID" value="SHF95232.1"/>
    <property type="molecule type" value="Genomic_DNA"/>
</dbReference>
<dbReference type="GO" id="GO:0030170">
    <property type="term" value="F:pyridoxal phosphate binding"/>
    <property type="evidence" value="ECO:0007669"/>
    <property type="project" value="InterPro"/>
</dbReference>
<proteinExistence type="inferred from homology"/>
<dbReference type="InterPro" id="IPR002129">
    <property type="entry name" value="PyrdxlP-dep_de-COase"/>
</dbReference>
<dbReference type="EC" id="4.1.1.15" evidence="3 9"/>
<dbReference type="FunFam" id="3.40.640.10:FF:000017">
    <property type="entry name" value="Glutamate decarboxylase"/>
    <property type="match status" value="1"/>
</dbReference>
<comment type="cofactor">
    <cofactor evidence="1 7 8">
        <name>pyridoxal 5'-phosphate</name>
        <dbReference type="ChEBI" id="CHEBI:597326"/>
    </cofactor>
</comment>
<dbReference type="Gene3D" id="4.10.280.50">
    <property type="match status" value="1"/>
</dbReference>
<keyword evidence="5 8" id="KW-0456">Lyase</keyword>
<evidence type="ECO:0000256" key="1">
    <source>
        <dbReference type="ARBA" id="ARBA00001933"/>
    </source>
</evidence>
<evidence type="ECO:0000256" key="2">
    <source>
        <dbReference type="ARBA" id="ARBA00009533"/>
    </source>
</evidence>
<evidence type="ECO:0000256" key="3">
    <source>
        <dbReference type="ARBA" id="ARBA00012421"/>
    </source>
</evidence>
<organism evidence="10 11">
    <name type="scientific">Loktanella atrilutea</name>
    <dbReference type="NCBI Taxonomy" id="366533"/>
    <lineage>
        <taxon>Bacteria</taxon>
        <taxon>Pseudomonadati</taxon>
        <taxon>Pseudomonadota</taxon>
        <taxon>Alphaproteobacteria</taxon>
        <taxon>Rhodobacterales</taxon>
        <taxon>Roseobacteraceae</taxon>
        <taxon>Loktanella</taxon>
    </lineage>
</organism>
<dbReference type="PANTHER" id="PTHR43321:SF3">
    <property type="entry name" value="GLUTAMATE DECARBOXYLASE"/>
    <property type="match status" value="1"/>
</dbReference>
<dbReference type="CDD" id="cd06450">
    <property type="entry name" value="DOPA_deC_like"/>
    <property type="match status" value="1"/>
</dbReference>
<reference evidence="11" key="1">
    <citation type="submission" date="2016-11" db="EMBL/GenBank/DDBJ databases">
        <authorList>
            <person name="Varghese N."/>
            <person name="Submissions S."/>
        </authorList>
    </citation>
    <scope>NUCLEOTIDE SEQUENCE [LARGE SCALE GENOMIC DNA]</scope>
    <source>
        <strain evidence="11">DSM 29326</strain>
    </source>
</reference>
<keyword evidence="4 7" id="KW-0663">Pyridoxal phosphate</keyword>
<keyword evidence="11" id="KW-1185">Reference proteome</keyword>
<feature type="modified residue" description="N6-(pyridoxal phosphate)lysine" evidence="7">
    <location>
        <position position="274"/>
    </location>
</feature>
<evidence type="ECO:0000313" key="11">
    <source>
        <dbReference type="Proteomes" id="UP000183987"/>
    </source>
</evidence>
<dbReference type="SUPFAM" id="SSF53383">
    <property type="entry name" value="PLP-dependent transferases"/>
    <property type="match status" value="1"/>
</dbReference>
<dbReference type="Gene3D" id="3.90.1150.160">
    <property type="match status" value="1"/>
</dbReference>
<comment type="catalytic activity">
    <reaction evidence="6 9">
        <text>L-glutamate + H(+) = 4-aminobutanoate + CO2</text>
        <dbReference type="Rhea" id="RHEA:17785"/>
        <dbReference type="ChEBI" id="CHEBI:15378"/>
        <dbReference type="ChEBI" id="CHEBI:16526"/>
        <dbReference type="ChEBI" id="CHEBI:29985"/>
        <dbReference type="ChEBI" id="CHEBI:59888"/>
        <dbReference type="EC" id="4.1.1.15"/>
    </reaction>
</comment>
<dbReference type="PANTHER" id="PTHR43321">
    <property type="entry name" value="GLUTAMATE DECARBOXYLASE"/>
    <property type="match status" value="1"/>
</dbReference>
<dbReference type="Proteomes" id="UP000183987">
    <property type="component" value="Unassembled WGS sequence"/>
</dbReference>
<dbReference type="InterPro" id="IPR015421">
    <property type="entry name" value="PyrdxlP-dep_Trfase_major"/>
</dbReference>
<dbReference type="GO" id="GO:0005829">
    <property type="term" value="C:cytosol"/>
    <property type="evidence" value="ECO:0007669"/>
    <property type="project" value="TreeGrafter"/>
</dbReference>
<dbReference type="Gene3D" id="3.40.640.10">
    <property type="entry name" value="Type I PLP-dependent aspartate aminotransferase-like (Major domain)"/>
    <property type="match status" value="1"/>
</dbReference>
<dbReference type="Pfam" id="PF00282">
    <property type="entry name" value="Pyridoxal_deC"/>
    <property type="match status" value="1"/>
</dbReference>
<gene>
    <name evidence="10" type="ORF">SAMN05444339_1262</name>
</gene>
<dbReference type="InterPro" id="IPR010107">
    <property type="entry name" value="Glutamate_decarboxylase"/>
</dbReference>
<evidence type="ECO:0000256" key="7">
    <source>
        <dbReference type="PIRSR" id="PIRSR602129-50"/>
    </source>
</evidence>
<dbReference type="InterPro" id="IPR015424">
    <property type="entry name" value="PyrdxlP-dep_Trfase"/>
</dbReference>
<comment type="similarity">
    <text evidence="2 8">Belongs to the group II decarboxylase family.</text>
</comment>
<dbReference type="AlphaFoldDB" id="A0A1M5FVK4"/>
<evidence type="ECO:0000313" key="10">
    <source>
        <dbReference type="EMBL" id="SHF95232.1"/>
    </source>
</evidence>
<keyword evidence="9" id="KW-0210">Decarboxylase</keyword>
<sequence length="460" mass="51460">MPIHHVDLGDQSTLLDIYATKASQDSLPKYRLPQGRTEPSAAYALIRDELLLDGNARQNLATFCTTWVEDEVRQLMADAIDKNMIDKDEYPQTAELENRCVHILADLWHAQKSWDTVGCSTTGSSEAAMLGGLAFKWKWRARREAEGKDITKPNIVTGPVQICWHKFARYFDVEIREVPLEGNALGLRPENLRKYCDENTIGVVATLGVTFTGIYEPVEAIARELDSIQRDLGLDIPIHVDAASGGFIAPFIQRDLVWDFQIKRVRSINASGHKYGLAPLGVGWAIWASKDDLPEELIFHVDYLGGDLPTFALNFSRPGGEIIAQYYNFLRLGRDGYTAVQQACSDTAQWLGTELAKLGPFEMVYDGHGGLPAVAYKLTDADHGYTLYDLSERVRMRGWQIASYPLPSKRNNTVVQRILIRHGVSRDLAKLLLDDMKRAIEHLTANPIPNSTAKVGFHHG</sequence>
<evidence type="ECO:0000256" key="4">
    <source>
        <dbReference type="ARBA" id="ARBA00022898"/>
    </source>
</evidence>
<dbReference type="NCBIfam" id="TIGR01788">
    <property type="entry name" value="Glu-decarb-GAD"/>
    <property type="match status" value="1"/>
</dbReference>
<dbReference type="FunFam" id="4.10.280.50:FF:000001">
    <property type="entry name" value="Glutamate decarboxylase"/>
    <property type="match status" value="1"/>
</dbReference>
<dbReference type="OrthoDB" id="9803665at2"/>
<accession>A0A1M5FVK4</accession>
<evidence type="ECO:0000256" key="6">
    <source>
        <dbReference type="ARBA" id="ARBA00048868"/>
    </source>
</evidence>
<name>A0A1M5FVK4_LOKAT</name>
<evidence type="ECO:0000256" key="8">
    <source>
        <dbReference type="RuleBase" id="RU000382"/>
    </source>
</evidence>